<dbReference type="GO" id="GO:0098552">
    <property type="term" value="C:side of membrane"/>
    <property type="evidence" value="ECO:0007669"/>
    <property type="project" value="UniProtKB-KW"/>
</dbReference>
<feature type="chain" id="PRO_5017423583" evidence="10">
    <location>
        <begin position="26"/>
        <end position="182"/>
    </location>
</feature>
<evidence type="ECO:0000256" key="7">
    <source>
        <dbReference type="ARBA" id="ARBA00023180"/>
    </source>
</evidence>
<keyword evidence="8" id="KW-0449">Lipoprotein</keyword>
<protein>
    <submittedName>
        <fullName evidence="11">LY6/PLAUR domain containing 6</fullName>
    </submittedName>
</protein>
<keyword evidence="7" id="KW-0325">Glycoprotein</keyword>
<accession>A0A3B3SKW4</accession>
<dbReference type="GO" id="GO:0090263">
    <property type="term" value="P:positive regulation of canonical Wnt signaling pathway"/>
    <property type="evidence" value="ECO:0007669"/>
    <property type="project" value="Ensembl"/>
</dbReference>
<dbReference type="InterPro" id="IPR039457">
    <property type="entry name" value="LYPD6-like"/>
</dbReference>
<dbReference type="GO" id="GO:0060061">
    <property type="term" value="P:Spemann organizer formation"/>
    <property type="evidence" value="ECO:0007669"/>
    <property type="project" value="Ensembl"/>
</dbReference>
<evidence type="ECO:0000256" key="5">
    <source>
        <dbReference type="ARBA" id="ARBA00023136"/>
    </source>
</evidence>
<evidence type="ECO:0000313" key="12">
    <source>
        <dbReference type="Proteomes" id="UP000261540"/>
    </source>
</evidence>
<evidence type="ECO:0000256" key="3">
    <source>
        <dbReference type="ARBA" id="ARBA00022622"/>
    </source>
</evidence>
<keyword evidence="5 9" id="KW-0472">Membrane</keyword>
<dbReference type="PANTHER" id="PTHR31171">
    <property type="entry name" value="LY6/PLAUR DOMAIN-CONTAINING PROTEIN 6"/>
    <property type="match status" value="1"/>
</dbReference>
<comment type="subcellular location">
    <subcellularLocation>
        <location evidence="1">Cell membrane</location>
        <topology evidence="1">Lipid-anchor</topology>
        <topology evidence="1">GPI-anchor</topology>
    </subcellularLocation>
</comment>
<evidence type="ECO:0000313" key="11">
    <source>
        <dbReference type="Ensembl" id="ENSPKIP00000030988.1"/>
    </source>
</evidence>
<keyword evidence="12" id="KW-1185">Reference proteome</keyword>
<reference evidence="11" key="1">
    <citation type="submission" date="2025-08" db="UniProtKB">
        <authorList>
            <consortium name="Ensembl"/>
        </authorList>
    </citation>
    <scope>IDENTIFICATION</scope>
</reference>
<dbReference type="GO" id="GO:0009950">
    <property type="term" value="P:dorsal/ventral axis specification"/>
    <property type="evidence" value="ECO:0007669"/>
    <property type="project" value="Ensembl"/>
</dbReference>
<evidence type="ECO:0000256" key="4">
    <source>
        <dbReference type="ARBA" id="ARBA00022729"/>
    </source>
</evidence>
<proteinExistence type="predicted"/>
<feature type="signal peptide" evidence="10">
    <location>
        <begin position="1"/>
        <end position="25"/>
    </location>
</feature>
<keyword evidence="4 10" id="KW-0732">Signal</keyword>
<dbReference type="PANTHER" id="PTHR31171:SF0">
    <property type="entry name" value="LY6_PLAUR DOMAIN-CONTAINING PROTEIN 6"/>
    <property type="match status" value="1"/>
</dbReference>
<dbReference type="Pfam" id="PF16975">
    <property type="entry name" value="UPAR_LY6_2"/>
    <property type="match status" value="1"/>
</dbReference>
<keyword evidence="3" id="KW-0336">GPI-anchor</keyword>
<feature type="transmembrane region" description="Helical" evidence="9">
    <location>
        <begin position="154"/>
        <end position="178"/>
    </location>
</feature>
<evidence type="ECO:0000256" key="9">
    <source>
        <dbReference type="SAM" id="Phobius"/>
    </source>
</evidence>
<evidence type="ECO:0000256" key="6">
    <source>
        <dbReference type="ARBA" id="ARBA00023157"/>
    </source>
</evidence>
<evidence type="ECO:0000256" key="2">
    <source>
        <dbReference type="ARBA" id="ARBA00022475"/>
    </source>
</evidence>
<dbReference type="InterPro" id="IPR045860">
    <property type="entry name" value="Snake_toxin-like_sf"/>
</dbReference>
<keyword evidence="6" id="KW-1015">Disulfide bond</keyword>
<dbReference type="GO" id="GO:0009952">
    <property type="term" value="P:anterior/posterior pattern specification"/>
    <property type="evidence" value="ECO:0007669"/>
    <property type="project" value="Ensembl"/>
</dbReference>
<sequence>MEPSPHLAWVLLLSLIADWSEKGQSRDFTVNDIVYLHPSTTPFPGGFKCFTCEDAADNYSCNRWARDVYCPRETRYCYTHHRMDARGDSVSVTKRCVALEDCLSAGCRDINHEGHKVRWGRLPVTMGGIQLSVTMVMRLRVQARVQRSDCQHSIISFPFCTVLSLFILAFWMELLWYVSRSF</sequence>
<dbReference type="GO" id="GO:0005886">
    <property type="term" value="C:plasma membrane"/>
    <property type="evidence" value="ECO:0007669"/>
    <property type="project" value="UniProtKB-SubCell"/>
</dbReference>
<keyword evidence="9" id="KW-0812">Transmembrane</keyword>
<dbReference type="Proteomes" id="UP000261540">
    <property type="component" value="Unplaced"/>
</dbReference>
<evidence type="ECO:0000256" key="1">
    <source>
        <dbReference type="ARBA" id="ARBA00004609"/>
    </source>
</evidence>
<name>A0A3B3SKW4_9TELE</name>
<dbReference type="SUPFAM" id="SSF57302">
    <property type="entry name" value="Snake toxin-like"/>
    <property type="match status" value="1"/>
</dbReference>
<keyword evidence="9" id="KW-1133">Transmembrane helix</keyword>
<dbReference type="AlphaFoldDB" id="A0A3B3SKW4"/>
<dbReference type="Ensembl" id="ENSPKIT00000011827.1">
    <property type="protein sequence ID" value="ENSPKIP00000030988.1"/>
    <property type="gene ID" value="ENSPKIG00000011656.1"/>
</dbReference>
<evidence type="ECO:0000256" key="10">
    <source>
        <dbReference type="SAM" id="SignalP"/>
    </source>
</evidence>
<keyword evidence="2" id="KW-1003">Cell membrane</keyword>
<gene>
    <name evidence="11" type="primary">LYPD6</name>
</gene>
<dbReference type="GO" id="GO:0030550">
    <property type="term" value="F:acetylcholine receptor inhibitor activity"/>
    <property type="evidence" value="ECO:0007669"/>
    <property type="project" value="TreeGrafter"/>
</dbReference>
<organism evidence="11 12">
    <name type="scientific">Paramormyrops kingsleyae</name>
    <dbReference type="NCBI Taxonomy" id="1676925"/>
    <lineage>
        <taxon>Eukaryota</taxon>
        <taxon>Metazoa</taxon>
        <taxon>Chordata</taxon>
        <taxon>Craniata</taxon>
        <taxon>Vertebrata</taxon>
        <taxon>Euteleostomi</taxon>
        <taxon>Actinopterygii</taxon>
        <taxon>Neopterygii</taxon>
        <taxon>Teleostei</taxon>
        <taxon>Osteoglossocephala</taxon>
        <taxon>Osteoglossomorpha</taxon>
        <taxon>Osteoglossiformes</taxon>
        <taxon>Mormyridae</taxon>
        <taxon>Paramormyrops</taxon>
    </lineage>
</organism>
<dbReference type="STRING" id="1676925.ENSPKIP00000030988"/>
<dbReference type="GeneTree" id="ENSGT00390000000220"/>
<evidence type="ECO:0000256" key="8">
    <source>
        <dbReference type="ARBA" id="ARBA00023288"/>
    </source>
</evidence>
<reference evidence="11" key="2">
    <citation type="submission" date="2025-09" db="UniProtKB">
        <authorList>
            <consortium name="Ensembl"/>
        </authorList>
    </citation>
    <scope>IDENTIFICATION</scope>
</reference>